<feature type="non-terminal residue" evidence="2">
    <location>
        <position position="110"/>
    </location>
</feature>
<comment type="caution">
    <text evidence="2">The sequence shown here is derived from an EMBL/GenBank/DDBJ whole genome shotgun (WGS) entry which is preliminary data.</text>
</comment>
<sequence length="110" mass="11405">GSRAIRLVGVIDKPRRLSEMLISHARATHGSPRLTAAWRSLADVHRFLCHSEPKQALEGPYRLRCPDTSPLVLQSAGTRRGSVRQGPDVGGSLRLGGGGGGGGADGGADG</sequence>
<dbReference type="Proteomes" id="UP001165090">
    <property type="component" value="Unassembled WGS sequence"/>
</dbReference>
<proteinExistence type="predicted"/>
<feature type="region of interest" description="Disordered" evidence="1">
    <location>
        <begin position="72"/>
        <end position="110"/>
    </location>
</feature>
<accession>A0ABQ5SGS3</accession>
<reference evidence="2 3" key="1">
    <citation type="journal article" date="2023" name="IScience">
        <title>Expanded male sex-determining region conserved during the evolution of homothallism in the green alga Volvox.</title>
        <authorList>
            <person name="Yamamoto K."/>
            <person name="Matsuzaki R."/>
            <person name="Mahakham W."/>
            <person name="Heman W."/>
            <person name="Sekimoto H."/>
            <person name="Kawachi M."/>
            <person name="Minakuchi Y."/>
            <person name="Toyoda A."/>
            <person name="Nozaki H."/>
        </authorList>
    </citation>
    <scope>NUCLEOTIDE SEQUENCE [LARGE SCALE GENOMIC DNA]</scope>
    <source>
        <strain evidence="2 3">NIES-4468</strain>
    </source>
</reference>
<keyword evidence="3" id="KW-1185">Reference proteome</keyword>
<name>A0ABQ5SGS3_9CHLO</name>
<feature type="compositionally biased region" description="Gly residues" evidence="1">
    <location>
        <begin position="93"/>
        <end position="110"/>
    </location>
</feature>
<evidence type="ECO:0000256" key="1">
    <source>
        <dbReference type="SAM" id="MobiDB-lite"/>
    </source>
</evidence>
<feature type="non-terminal residue" evidence="2">
    <location>
        <position position="1"/>
    </location>
</feature>
<evidence type="ECO:0000313" key="2">
    <source>
        <dbReference type="EMBL" id="GLI68527.1"/>
    </source>
</evidence>
<gene>
    <name evidence="2" type="ORF">VaNZ11_012914</name>
</gene>
<organism evidence="2 3">
    <name type="scientific">Volvox africanus</name>
    <dbReference type="NCBI Taxonomy" id="51714"/>
    <lineage>
        <taxon>Eukaryota</taxon>
        <taxon>Viridiplantae</taxon>
        <taxon>Chlorophyta</taxon>
        <taxon>core chlorophytes</taxon>
        <taxon>Chlorophyceae</taxon>
        <taxon>CS clade</taxon>
        <taxon>Chlamydomonadales</taxon>
        <taxon>Volvocaceae</taxon>
        <taxon>Volvox</taxon>
    </lineage>
</organism>
<dbReference type="EMBL" id="BSDZ01000080">
    <property type="protein sequence ID" value="GLI68527.1"/>
    <property type="molecule type" value="Genomic_DNA"/>
</dbReference>
<protein>
    <submittedName>
        <fullName evidence="2">Uncharacterized protein</fullName>
    </submittedName>
</protein>
<evidence type="ECO:0000313" key="3">
    <source>
        <dbReference type="Proteomes" id="UP001165090"/>
    </source>
</evidence>